<reference evidence="1" key="1">
    <citation type="journal article" date="2014" name="Front. Microbiol.">
        <title>High frequency of phylogenetically diverse reductive dehalogenase-homologous genes in deep subseafloor sedimentary metagenomes.</title>
        <authorList>
            <person name="Kawai M."/>
            <person name="Futagami T."/>
            <person name="Toyoda A."/>
            <person name="Takaki Y."/>
            <person name="Nishi S."/>
            <person name="Hori S."/>
            <person name="Arai W."/>
            <person name="Tsubouchi T."/>
            <person name="Morono Y."/>
            <person name="Uchiyama I."/>
            <person name="Ito T."/>
            <person name="Fujiyama A."/>
            <person name="Inagaki F."/>
            <person name="Takami H."/>
        </authorList>
    </citation>
    <scope>NUCLEOTIDE SEQUENCE</scope>
    <source>
        <strain evidence="1">Expedition CK06-06</strain>
    </source>
</reference>
<evidence type="ECO:0000313" key="1">
    <source>
        <dbReference type="EMBL" id="GAF94404.1"/>
    </source>
</evidence>
<accession>X0TMD9</accession>
<name>X0TMD9_9ZZZZ</name>
<dbReference type="AlphaFoldDB" id="X0TMD9"/>
<comment type="caution">
    <text evidence="1">The sequence shown here is derived from an EMBL/GenBank/DDBJ whole genome shotgun (WGS) entry which is preliminary data.</text>
</comment>
<organism evidence="1">
    <name type="scientific">marine sediment metagenome</name>
    <dbReference type="NCBI Taxonomy" id="412755"/>
    <lineage>
        <taxon>unclassified sequences</taxon>
        <taxon>metagenomes</taxon>
        <taxon>ecological metagenomes</taxon>
    </lineage>
</organism>
<dbReference type="EMBL" id="BARS01014539">
    <property type="protein sequence ID" value="GAF94404.1"/>
    <property type="molecule type" value="Genomic_DNA"/>
</dbReference>
<feature type="non-terminal residue" evidence="1">
    <location>
        <position position="54"/>
    </location>
</feature>
<proteinExistence type="predicted"/>
<gene>
    <name evidence="1" type="ORF">S01H1_24424</name>
</gene>
<protein>
    <submittedName>
        <fullName evidence="1">Uncharacterized protein</fullName>
    </submittedName>
</protein>
<sequence length="54" mass="5522">PLFKDGGAWFNEFAVKLPVAAEAVVNELAADGVLAGVALSEGALLLAATEKNRP</sequence>
<dbReference type="InterPro" id="IPR015422">
    <property type="entry name" value="PyrdxlP-dep_Trfase_small"/>
</dbReference>
<dbReference type="Gene3D" id="3.90.1150.10">
    <property type="entry name" value="Aspartate Aminotransferase, domain 1"/>
    <property type="match status" value="1"/>
</dbReference>
<feature type="non-terminal residue" evidence="1">
    <location>
        <position position="1"/>
    </location>
</feature>